<proteinExistence type="predicted"/>
<dbReference type="AlphaFoldDB" id="A0A915IGT4"/>
<organism evidence="1 2">
    <name type="scientific">Romanomermis culicivorax</name>
    <name type="common">Nematode worm</name>
    <dbReference type="NCBI Taxonomy" id="13658"/>
    <lineage>
        <taxon>Eukaryota</taxon>
        <taxon>Metazoa</taxon>
        <taxon>Ecdysozoa</taxon>
        <taxon>Nematoda</taxon>
        <taxon>Enoplea</taxon>
        <taxon>Dorylaimia</taxon>
        <taxon>Mermithida</taxon>
        <taxon>Mermithoidea</taxon>
        <taxon>Mermithidae</taxon>
        <taxon>Romanomermis</taxon>
    </lineage>
</organism>
<sequence>MQELTIRATLECETDNGFQKFRMDADDDDLRLYLDYSVLRGYTNSQIIERQGPQRNLGIRYLHYALRSTDSIYVTHQQVADVALVMNPDADQQILRNNWTGLQPRAFSNKLMHRFLGLNHT</sequence>
<name>A0A915IGT4_ROMCU</name>
<protein>
    <submittedName>
        <fullName evidence="2">Uncharacterized protein</fullName>
    </submittedName>
</protein>
<evidence type="ECO:0000313" key="1">
    <source>
        <dbReference type="Proteomes" id="UP000887565"/>
    </source>
</evidence>
<evidence type="ECO:0000313" key="2">
    <source>
        <dbReference type="WBParaSite" id="nRc.2.0.1.t12521-RA"/>
    </source>
</evidence>
<dbReference type="WBParaSite" id="nRc.2.0.1.t12521-RA">
    <property type="protein sequence ID" value="nRc.2.0.1.t12521-RA"/>
    <property type="gene ID" value="nRc.2.0.1.g12521"/>
</dbReference>
<reference evidence="2" key="1">
    <citation type="submission" date="2022-11" db="UniProtKB">
        <authorList>
            <consortium name="WormBaseParasite"/>
        </authorList>
    </citation>
    <scope>IDENTIFICATION</scope>
</reference>
<keyword evidence="1" id="KW-1185">Reference proteome</keyword>
<dbReference type="Proteomes" id="UP000887565">
    <property type="component" value="Unplaced"/>
</dbReference>
<accession>A0A915IGT4</accession>